<accession>A0A6J4I6V5</accession>
<dbReference type="AlphaFoldDB" id="A0A6J4I6V5"/>
<feature type="region of interest" description="Disordered" evidence="1">
    <location>
        <begin position="56"/>
        <end position="87"/>
    </location>
</feature>
<feature type="non-terminal residue" evidence="2">
    <location>
        <position position="288"/>
    </location>
</feature>
<feature type="non-terminal residue" evidence="2">
    <location>
        <position position="1"/>
    </location>
</feature>
<feature type="compositionally biased region" description="Basic and acidic residues" evidence="1">
    <location>
        <begin position="254"/>
        <end position="263"/>
    </location>
</feature>
<feature type="region of interest" description="Disordered" evidence="1">
    <location>
        <begin position="113"/>
        <end position="143"/>
    </location>
</feature>
<organism evidence="2">
    <name type="scientific">uncultured Acetobacteraceae bacterium</name>
    <dbReference type="NCBI Taxonomy" id="169975"/>
    <lineage>
        <taxon>Bacteria</taxon>
        <taxon>Pseudomonadati</taxon>
        <taxon>Pseudomonadota</taxon>
        <taxon>Alphaproteobacteria</taxon>
        <taxon>Acetobacterales</taxon>
        <taxon>Acetobacteraceae</taxon>
        <taxon>environmental samples</taxon>
    </lineage>
</organism>
<dbReference type="GO" id="GO:0016740">
    <property type="term" value="F:transferase activity"/>
    <property type="evidence" value="ECO:0007669"/>
    <property type="project" value="UniProtKB-KW"/>
</dbReference>
<reference evidence="2" key="1">
    <citation type="submission" date="2020-02" db="EMBL/GenBank/DDBJ databases">
        <authorList>
            <person name="Meier V. D."/>
        </authorList>
    </citation>
    <scope>NUCLEOTIDE SEQUENCE</scope>
    <source>
        <strain evidence="2">AVDCRST_MAG08</strain>
    </source>
</reference>
<name>A0A6J4I6V5_9PROT</name>
<feature type="compositionally biased region" description="Basic and acidic residues" evidence="1">
    <location>
        <begin position="73"/>
        <end position="83"/>
    </location>
</feature>
<protein>
    <submittedName>
        <fullName evidence="2">Aromatic prenyltransferase 1, UbiA family</fullName>
    </submittedName>
</protein>
<feature type="region of interest" description="Disordered" evidence="1">
    <location>
        <begin position="224"/>
        <end position="288"/>
    </location>
</feature>
<sequence length="288" mass="30816">DAGGGAAARPRFQPADGVDERHGRHRPGRRFALALGEPARGARPVLVLPRRDVPQRRLRPRDRRARTALAPDPVRRRGGEHGVRAGLRPAARRCGDAADGGLRLRRAVRVGGAGRAGARRRRDRIQLEPQGQPAEPALDGGLPAPRLRFGGAGGRGRAAGAAARGRRGFVVLSDRPHLHRQTGNIGADRQSLAAAVPGRAARLRRLARGRADALAGAARARRLDRGGARPAAAAATRRHTARRGVLDRRHRAARRDVLGDRRLAGGGAARPRLLRRDPDPATVGQRHV</sequence>
<feature type="region of interest" description="Disordered" evidence="1">
    <location>
        <begin position="1"/>
        <end position="26"/>
    </location>
</feature>
<proteinExistence type="predicted"/>
<feature type="compositionally biased region" description="Basic residues" evidence="1">
    <location>
        <begin position="56"/>
        <end position="66"/>
    </location>
</feature>
<evidence type="ECO:0000256" key="1">
    <source>
        <dbReference type="SAM" id="MobiDB-lite"/>
    </source>
</evidence>
<dbReference type="EMBL" id="CADCTG010000143">
    <property type="protein sequence ID" value="CAA9242062.1"/>
    <property type="molecule type" value="Genomic_DNA"/>
</dbReference>
<keyword evidence="2" id="KW-0808">Transferase</keyword>
<evidence type="ECO:0000313" key="2">
    <source>
        <dbReference type="EMBL" id="CAA9242062.1"/>
    </source>
</evidence>
<feature type="compositionally biased region" description="Basic residues" evidence="1">
    <location>
        <begin position="236"/>
        <end position="253"/>
    </location>
</feature>
<gene>
    <name evidence="2" type="ORF">AVDCRST_MAG08-1671</name>
</gene>